<name>A0ABS0PUD6_9BRAD</name>
<gene>
    <name evidence="1" type="ORF">HZZ13_23940</name>
</gene>
<organism evidence="1 2">
    <name type="scientific">Bradyrhizobium agreste</name>
    <dbReference type="NCBI Taxonomy" id="2751811"/>
    <lineage>
        <taxon>Bacteria</taxon>
        <taxon>Pseudomonadati</taxon>
        <taxon>Pseudomonadota</taxon>
        <taxon>Alphaproteobacteria</taxon>
        <taxon>Hyphomicrobiales</taxon>
        <taxon>Nitrobacteraceae</taxon>
        <taxon>Bradyrhizobium</taxon>
    </lineage>
</organism>
<comment type="caution">
    <text evidence="1">The sequence shown here is derived from an EMBL/GenBank/DDBJ whole genome shotgun (WGS) entry which is preliminary data.</text>
</comment>
<proteinExistence type="predicted"/>
<sequence>MTAGRHNGDIAVMAGHSRPKDGVASLAYVPAIHELSRGTTNVDARDKPGHDEFVATSATINA</sequence>
<dbReference type="Proteomes" id="UP000807370">
    <property type="component" value="Unassembled WGS sequence"/>
</dbReference>
<reference evidence="1 2" key="1">
    <citation type="submission" date="2020-07" db="EMBL/GenBank/DDBJ databases">
        <title>Bradyrhizobium diversity isolated from nodules of indigenous legumes of Western Australia.</title>
        <authorList>
            <person name="Klepa M.S."/>
        </authorList>
    </citation>
    <scope>NUCLEOTIDE SEQUENCE [LARGE SCALE GENOMIC DNA]</scope>
    <source>
        <strain evidence="1 2">CNPSo 4010</strain>
    </source>
</reference>
<accession>A0ABS0PUD6</accession>
<keyword evidence="2" id="KW-1185">Reference proteome</keyword>
<dbReference type="RefSeq" id="WP_197961973.1">
    <property type="nucleotide sequence ID" value="NZ_JACCHP010000017.1"/>
</dbReference>
<protein>
    <submittedName>
        <fullName evidence="1">Uncharacterized protein</fullName>
    </submittedName>
</protein>
<dbReference type="EMBL" id="JACCHP010000017">
    <property type="protein sequence ID" value="MBH5400808.1"/>
    <property type="molecule type" value="Genomic_DNA"/>
</dbReference>
<evidence type="ECO:0000313" key="1">
    <source>
        <dbReference type="EMBL" id="MBH5400808.1"/>
    </source>
</evidence>
<evidence type="ECO:0000313" key="2">
    <source>
        <dbReference type="Proteomes" id="UP000807370"/>
    </source>
</evidence>